<dbReference type="GO" id="GO:0004252">
    <property type="term" value="F:serine-type endopeptidase activity"/>
    <property type="evidence" value="ECO:0007669"/>
    <property type="project" value="UniProtKB-UniRule"/>
</dbReference>
<keyword evidence="19" id="KW-1185">Reference proteome</keyword>
<accession>A0A6A5S6Z5</accession>
<dbReference type="GO" id="GO:0005576">
    <property type="term" value="C:extracellular region"/>
    <property type="evidence" value="ECO:0007669"/>
    <property type="project" value="UniProtKB-SubCell"/>
</dbReference>
<feature type="active site" description="Charge relay system" evidence="15">
    <location>
        <position position="288"/>
    </location>
</feature>
<dbReference type="InterPro" id="IPR000209">
    <property type="entry name" value="Peptidase_S8/S53_dom"/>
</dbReference>
<protein>
    <recommendedName>
        <fullName evidence="4">tripeptidyl-peptidase II</fullName>
        <ecNumber evidence="4">3.4.14.10</ecNumber>
    </recommendedName>
</protein>
<evidence type="ECO:0000256" key="11">
    <source>
        <dbReference type="ARBA" id="ARBA00022837"/>
    </source>
</evidence>
<evidence type="ECO:0000259" key="17">
    <source>
        <dbReference type="PROSITE" id="PS51695"/>
    </source>
</evidence>
<keyword evidence="14" id="KW-0325">Glycoprotein</keyword>
<gene>
    <name evidence="18" type="ORF">M421DRAFT_415621</name>
</gene>
<evidence type="ECO:0000256" key="7">
    <source>
        <dbReference type="ARBA" id="ARBA00022723"/>
    </source>
</evidence>
<proteinExistence type="predicted"/>
<evidence type="ECO:0000313" key="19">
    <source>
        <dbReference type="Proteomes" id="UP000800082"/>
    </source>
</evidence>
<dbReference type="Gene3D" id="3.40.50.200">
    <property type="entry name" value="Peptidase S8/S53 domain"/>
    <property type="match status" value="1"/>
</dbReference>
<dbReference type="GO" id="GO:0008240">
    <property type="term" value="F:tripeptidyl-peptidase activity"/>
    <property type="evidence" value="ECO:0007669"/>
    <property type="project" value="UniProtKB-EC"/>
</dbReference>
<dbReference type="SUPFAM" id="SSF52743">
    <property type="entry name" value="Subtilisin-like"/>
    <property type="match status" value="1"/>
</dbReference>
<keyword evidence="5" id="KW-0964">Secreted</keyword>
<evidence type="ECO:0000256" key="10">
    <source>
        <dbReference type="ARBA" id="ARBA00022825"/>
    </source>
</evidence>
<dbReference type="GO" id="GO:0006508">
    <property type="term" value="P:proteolysis"/>
    <property type="evidence" value="ECO:0007669"/>
    <property type="project" value="UniProtKB-KW"/>
</dbReference>
<feature type="signal peptide" evidence="16">
    <location>
        <begin position="1"/>
        <end position="17"/>
    </location>
</feature>
<dbReference type="InterPro" id="IPR050819">
    <property type="entry name" value="Tripeptidyl-peptidase_I"/>
</dbReference>
<feature type="chain" id="PRO_5025406958" description="tripeptidyl-peptidase II" evidence="16">
    <location>
        <begin position="18"/>
        <end position="633"/>
    </location>
</feature>
<keyword evidence="11 15" id="KW-0106">Calcium</keyword>
<dbReference type="CDD" id="cd11377">
    <property type="entry name" value="Pro-peptidase_S53"/>
    <property type="match status" value="1"/>
</dbReference>
<dbReference type="PANTHER" id="PTHR14218">
    <property type="entry name" value="PROTEASE S8 TRIPEPTIDYL PEPTIDASE I CLN2"/>
    <property type="match status" value="1"/>
</dbReference>
<dbReference type="PROSITE" id="PS51695">
    <property type="entry name" value="SEDOLISIN"/>
    <property type="match status" value="1"/>
</dbReference>
<dbReference type="EMBL" id="ML978957">
    <property type="protein sequence ID" value="KAF1933277.1"/>
    <property type="molecule type" value="Genomic_DNA"/>
</dbReference>
<dbReference type="InterPro" id="IPR015366">
    <property type="entry name" value="S53_propep"/>
</dbReference>
<reference evidence="18" key="1">
    <citation type="journal article" date="2020" name="Stud. Mycol.">
        <title>101 Dothideomycetes genomes: a test case for predicting lifestyles and emergence of pathogens.</title>
        <authorList>
            <person name="Haridas S."/>
            <person name="Albert R."/>
            <person name="Binder M."/>
            <person name="Bloem J."/>
            <person name="Labutti K."/>
            <person name="Salamov A."/>
            <person name="Andreopoulos B."/>
            <person name="Baker S."/>
            <person name="Barry K."/>
            <person name="Bills G."/>
            <person name="Bluhm B."/>
            <person name="Cannon C."/>
            <person name="Castanera R."/>
            <person name="Culley D."/>
            <person name="Daum C."/>
            <person name="Ezra D."/>
            <person name="Gonzalez J."/>
            <person name="Henrissat B."/>
            <person name="Kuo A."/>
            <person name="Liang C."/>
            <person name="Lipzen A."/>
            <person name="Lutzoni F."/>
            <person name="Magnuson J."/>
            <person name="Mondo S."/>
            <person name="Nolan M."/>
            <person name="Ohm R."/>
            <person name="Pangilinan J."/>
            <person name="Park H.-J."/>
            <person name="Ramirez L."/>
            <person name="Alfaro M."/>
            <person name="Sun H."/>
            <person name="Tritt A."/>
            <person name="Yoshinaga Y."/>
            <person name="Zwiers L.-H."/>
            <person name="Turgeon B."/>
            <person name="Goodwin S."/>
            <person name="Spatafora J."/>
            <person name="Crous P."/>
            <person name="Grigoriev I."/>
        </authorList>
    </citation>
    <scope>NUCLEOTIDE SEQUENCE</scope>
    <source>
        <strain evidence="18">CBS 183.55</strain>
    </source>
</reference>
<sequence>MRVSELLLLGLSSFVVGSPLGSHVLHEKRDALPVAWTKHSRAPKDTILPVRIGLTQRNLEHSDRYLDDISDPESPNFGKHWTAEQVANTFAPHPDTSKTTLEWLQTSGINLKRVKHSIGRNWVEFSATVEELEALLQTEYHFYQHKASGGFRIACDEYGLPQAIKKHVDFVMPTVQLDGLQPIAQKSVATVQAAVNLTGLTGIANCATLITIDCLRAIYNIPVGKYNHTGNQLGIAEWADYLYLPDLKTFFENFTSPKIPSDVVPEFISIDGGKASNLSLAENGEAIESALDFQTSYSIIWPQHARLYQNGDSVNVDSVGTFNIFLDALDASYCTYQGGDQPYVDPAYPDPNDAPGAYLGPLQCGGAPVSNVISVSYVQIEGALPQFYQERQCREWMKLALQGVSVIFASGDSGVANRYNAGYNNSCLNAEFGYVDENGSRFSPSFPANCPYITSVGATTLRNSSIYGGEQAVAGPNGPQSFYSGGGFSSVFPRPSYQDEAVSTYLEKYAPNYGEAVFNSSGRAFPDVSALGLNLATVYLDNTYGFGGTSASAPIFASIINLLNEERLEKGKKSIGFLNQIIYKHPEMFNDVTIGSNPGCGTDGFPASPGWDPVTGQGTPDYNKMRKVFLDLP</sequence>
<keyword evidence="13" id="KW-0865">Zymogen</keyword>
<evidence type="ECO:0000256" key="12">
    <source>
        <dbReference type="ARBA" id="ARBA00023026"/>
    </source>
</evidence>
<dbReference type="SUPFAM" id="SSF54897">
    <property type="entry name" value="Protease propeptides/inhibitors"/>
    <property type="match status" value="1"/>
</dbReference>
<evidence type="ECO:0000313" key="18">
    <source>
        <dbReference type="EMBL" id="KAF1933277.1"/>
    </source>
</evidence>
<feature type="binding site" evidence="15">
    <location>
        <position position="610"/>
    </location>
    <ligand>
        <name>Ca(2+)</name>
        <dbReference type="ChEBI" id="CHEBI:29108"/>
    </ligand>
</feature>
<evidence type="ECO:0000256" key="3">
    <source>
        <dbReference type="ARBA" id="ARBA00004239"/>
    </source>
</evidence>
<feature type="active site" description="Charge relay system" evidence="15">
    <location>
        <position position="550"/>
    </location>
</feature>
<comment type="subcellular location">
    <subcellularLocation>
        <location evidence="3">Secreted</location>
        <location evidence="3">Extracellular space</location>
    </subcellularLocation>
</comment>
<feature type="binding site" evidence="15">
    <location>
        <position position="592"/>
    </location>
    <ligand>
        <name>Ca(2+)</name>
        <dbReference type="ChEBI" id="CHEBI:29108"/>
    </ligand>
</feature>
<keyword evidence="12" id="KW-0843">Virulence</keyword>
<keyword evidence="7 15" id="KW-0479">Metal-binding</keyword>
<evidence type="ECO:0000256" key="5">
    <source>
        <dbReference type="ARBA" id="ARBA00022525"/>
    </source>
</evidence>
<keyword evidence="8 16" id="KW-0732">Signal</keyword>
<evidence type="ECO:0000256" key="9">
    <source>
        <dbReference type="ARBA" id="ARBA00022801"/>
    </source>
</evidence>
<evidence type="ECO:0000256" key="8">
    <source>
        <dbReference type="ARBA" id="ARBA00022729"/>
    </source>
</evidence>
<keyword evidence="6 15" id="KW-0645">Protease</keyword>
<evidence type="ECO:0000256" key="14">
    <source>
        <dbReference type="ARBA" id="ARBA00023180"/>
    </source>
</evidence>
<dbReference type="InterPro" id="IPR030400">
    <property type="entry name" value="Sedolisin_dom"/>
</dbReference>
<dbReference type="AlphaFoldDB" id="A0A6A5S6Z5"/>
<dbReference type="PANTHER" id="PTHR14218:SF19">
    <property type="entry name" value="SERINE PROTEASE AORO, PUTATIVE (AFU_ORTHOLOGUE AFUA_6G10250)-RELATED"/>
    <property type="match status" value="1"/>
</dbReference>
<comment type="function">
    <text evidence="2">Secreted tripeptidyl-peptidase which degrades proteins at acidic pHs and is involved in virulence.</text>
</comment>
<dbReference type="RefSeq" id="XP_033453525.1">
    <property type="nucleotide sequence ID" value="XM_033590770.1"/>
</dbReference>
<feature type="binding site" evidence="15">
    <location>
        <position position="612"/>
    </location>
    <ligand>
        <name>Ca(2+)</name>
        <dbReference type="ChEBI" id="CHEBI:29108"/>
    </ligand>
</feature>
<feature type="active site" description="Charge relay system" evidence="15">
    <location>
        <position position="292"/>
    </location>
</feature>
<keyword evidence="9 15" id="KW-0378">Hydrolase</keyword>
<evidence type="ECO:0000256" key="15">
    <source>
        <dbReference type="PROSITE-ProRule" id="PRU01032"/>
    </source>
</evidence>
<evidence type="ECO:0000256" key="16">
    <source>
        <dbReference type="SAM" id="SignalP"/>
    </source>
</evidence>
<dbReference type="Pfam" id="PF00082">
    <property type="entry name" value="Peptidase_S8"/>
    <property type="match status" value="1"/>
</dbReference>
<dbReference type="GeneID" id="54348438"/>
<dbReference type="Proteomes" id="UP000800082">
    <property type="component" value="Unassembled WGS sequence"/>
</dbReference>
<dbReference type="InterPro" id="IPR036852">
    <property type="entry name" value="Peptidase_S8/S53_dom_sf"/>
</dbReference>
<feature type="domain" description="Peptidase S53" evidence="17">
    <location>
        <begin position="209"/>
        <end position="632"/>
    </location>
</feature>
<comment type="cofactor">
    <cofactor evidence="15">
        <name>Ca(2+)</name>
        <dbReference type="ChEBI" id="CHEBI:29108"/>
    </cofactor>
    <text evidence="15">Binds 1 Ca(2+) ion per subunit.</text>
</comment>
<dbReference type="OrthoDB" id="409122at2759"/>
<name>A0A6A5S6Z5_9PLEO</name>
<feature type="binding site" evidence="15">
    <location>
        <position position="591"/>
    </location>
    <ligand>
        <name>Ca(2+)</name>
        <dbReference type="ChEBI" id="CHEBI:29108"/>
    </ligand>
</feature>
<dbReference type="FunFam" id="3.40.50.200:FF:000015">
    <property type="entry name" value="Tripeptidyl peptidase A"/>
    <property type="match status" value="1"/>
</dbReference>
<dbReference type="SMART" id="SM00944">
    <property type="entry name" value="Pro-kuma_activ"/>
    <property type="match status" value="1"/>
</dbReference>
<dbReference type="GO" id="GO:0046872">
    <property type="term" value="F:metal ion binding"/>
    <property type="evidence" value="ECO:0007669"/>
    <property type="project" value="UniProtKB-UniRule"/>
</dbReference>
<evidence type="ECO:0000256" key="2">
    <source>
        <dbReference type="ARBA" id="ARBA00002451"/>
    </source>
</evidence>
<evidence type="ECO:0000256" key="1">
    <source>
        <dbReference type="ARBA" id="ARBA00001910"/>
    </source>
</evidence>
<keyword evidence="10 15" id="KW-0720">Serine protease</keyword>
<evidence type="ECO:0000256" key="6">
    <source>
        <dbReference type="ARBA" id="ARBA00022670"/>
    </source>
</evidence>
<dbReference type="CDD" id="cd04056">
    <property type="entry name" value="Peptidases_S53"/>
    <property type="match status" value="1"/>
</dbReference>
<dbReference type="Pfam" id="PF09286">
    <property type="entry name" value="Pro-kuma_activ"/>
    <property type="match status" value="1"/>
</dbReference>
<dbReference type="EC" id="3.4.14.10" evidence="4"/>
<evidence type="ECO:0000256" key="4">
    <source>
        <dbReference type="ARBA" id="ARBA00012462"/>
    </source>
</evidence>
<evidence type="ECO:0000256" key="13">
    <source>
        <dbReference type="ARBA" id="ARBA00023145"/>
    </source>
</evidence>
<comment type="catalytic activity">
    <reaction evidence="1">
        <text>Release of an N-terminal tripeptide from a polypeptide.</text>
        <dbReference type="EC" id="3.4.14.10"/>
    </reaction>
</comment>
<organism evidence="18 19">
    <name type="scientific">Didymella exigua CBS 183.55</name>
    <dbReference type="NCBI Taxonomy" id="1150837"/>
    <lineage>
        <taxon>Eukaryota</taxon>
        <taxon>Fungi</taxon>
        <taxon>Dikarya</taxon>
        <taxon>Ascomycota</taxon>
        <taxon>Pezizomycotina</taxon>
        <taxon>Dothideomycetes</taxon>
        <taxon>Pleosporomycetidae</taxon>
        <taxon>Pleosporales</taxon>
        <taxon>Pleosporineae</taxon>
        <taxon>Didymellaceae</taxon>
        <taxon>Didymella</taxon>
    </lineage>
</organism>